<dbReference type="RefSeq" id="WP_345675053.1">
    <property type="nucleotide sequence ID" value="NZ_BAABHS010000006.1"/>
</dbReference>
<accession>A0ABP9H052</accession>
<feature type="signal peptide" evidence="1">
    <location>
        <begin position="1"/>
        <end position="29"/>
    </location>
</feature>
<sequence length="427" mass="44341">MRTRGRAVLAAATAAVTLTLAHPAGPAWAGNSRAQEPGWHVWPLGSGQDDQELRAVAALGPRDAWAVGYQGDTGGGPPIVQHFDGTAWRNVPVSGHDGKGQFDAVLPVGPHDVWALGHWNDAAAYNDRALAMHFDGRTWRETPVPATPANVSAYAFGAAALGPSDVWMVGATAVDRLDDAKPLAYHWDGQAWTDVPTPDTGGHALLFAAAPDRTGGVWAVGVAYDANGTGRPLAERWDGRAWRIVDVPHDADKAYSLEGVTVLAPDDVWAVGSVSTAVGASQPLAYHWDGRTWTRAAMPAVDGTLHGVSGERGDVWAVGERADAANKALTMRWDGRTWQEVAAAPEAGVSLFSVAVVPGARPGRASVWAVGSTLPSLHLPWHAVIEGFGAAPASGPMVSAPTGTGTGSAAGTTVRAAQRAGRVAVGR</sequence>
<organism evidence="2 3">
    <name type="scientific">Yinghuangia aomiensis</name>
    <dbReference type="NCBI Taxonomy" id="676205"/>
    <lineage>
        <taxon>Bacteria</taxon>
        <taxon>Bacillati</taxon>
        <taxon>Actinomycetota</taxon>
        <taxon>Actinomycetes</taxon>
        <taxon>Kitasatosporales</taxon>
        <taxon>Streptomycetaceae</taxon>
        <taxon>Yinghuangia</taxon>
    </lineage>
</organism>
<proteinExistence type="predicted"/>
<keyword evidence="3" id="KW-1185">Reference proteome</keyword>
<evidence type="ECO:0000313" key="3">
    <source>
        <dbReference type="Proteomes" id="UP001500466"/>
    </source>
</evidence>
<evidence type="ECO:0000313" key="2">
    <source>
        <dbReference type="EMBL" id="GAA4957999.1"/>
    </source>
</evidence>
<gene>
    <name evidence="2" type="ORF">GCM10023205_20620</name>
</gene>
<dbReference type="EMBL" id="BAABHS010000006">
    <property type="protein sequence ID" value="GAA4957999.1"/>
    <property type="molecule type" value="Genomic_DNA"/>
</dbReference>
<evidence type="ECO:0000256" key="1">
    <source>
        <dbReference type="SAM" id="SignalP"/>
    </source>
</evidence>
<reference evidence="3" key="1">
    <citation type="journal article" date="2019" name="Int. J. Syst. Evol. Microbiol.">
        <title>The Global Catalogue of Microorganisms (GCM) 10K type strain sequencing project: providing services to taxonomists for standard genome sequencing and annotation.</title>
        <authorList>
            <consortium name="The Broad Institute Genomics Platform"/>
            <consortium name="The Broad Institute Genome Sequencing Center for Infectious Disease"/>
            <person name="Wu L."/>
            <person name="Ma J."/>
        </authorList>
    </citation>
    <scope>NUCLEOTIDE SEQUENCE [LARGE SCALE GENOMIC DNA]</scope>
    <source>
        <strain evidence="3">JCM 17986</strain>
    </source>
</reference>
<name>A0ABP9H052_9ACTN</name>
<keyword evidence="1" id="KW-0732">Signal</keyword>
<comment type="caution">
    <text evidence="2">The sequence shown here is derived from an EMBL/GenBank/DDBJ whole genome shotgun (WGS) entry which is preliminary data.</text>
</comment>
<dbReference type="Proteomes" id="UP001500466">
    <property type="component" value="Unassembled WGS sequence"/>
</dbReference>
<protein>
    <submittedName>
        <fullName evidence="2">Uncharacterized protein</fullName>
    </submittedName>
</protein>
<feature type="chain" id="PRO_5047207537" evidence="1">
    <location>
        <begin position="30"/>
        <end position="427"/>
    </location>
</feature>